<evidence type="ECO:0000259" key="5">
    <source>
        <dbReference type="Pfam" id="PF01168"/>
    </source>
</evidence>
<keyword evidence="7" id="KW-1185">Reference proteome</keyword>
<dbReference type="InterPro" id="IPR001608">
    <property type="entry name" value="Ala_racemase_N"/>
</dbReference>
<dbReference type="CDD" id="cd06824">
    <property type="entry name" value="PLPDE_III_Yggs_like"/>
    <property type="match status" value="1"/>
</dbReference>
<dbReference type="NCBIfam" id="TIGR00044">
    <property type="entry name" value="YggS family pyridoxal phosphate-dependent enzyme"/>
    <property type="match status" value="1"/>
</dbReference>
<dbReference type="EMBL" id="LNYW01000004">
    <property type="protein sequence ID" value="KTD66418.1"/>
    <property type="molecule type" value="Genomic_DNA"/>
</dbReference>
<dbReference type="Pfam" id="PF01168">
    <property type="entry name" value="Ala_racemase_N"/>
    <property type="match status" value="1"/>
</dbReference>
<evidence type="ECO:0000256" key="2">
    <source>
        <dbReference type="HAMAP-Rule" id="MF_02087"/>
    </source>
</evidence>
<dbReference type="eggNOG" id="COG0325">
    <property type="taxonomic scope" value="Bacteria"/>
</dbReference>
<evidence type="ECO:0000256" key="3">
    <source>
        <dbReference type="PIRSR" id="PIRSR004848-1"/>
    </source>
</evidence>
<dbReference type="PANTHER" id="PTHR10146">
    <property type="entry name" value="PROLINE SYNTHETASE CO-TRANSCRIBED BACTERIAL HOMOLOG PROTEIN"/>
    <property type="match status" value="1"/>
</dbReference>
<gene>
    <name evidence="6" type="ORF">Lsha_0100</name>
</gene>
<dbReference type="RefSeq" id="WP_018576255.1">
    <property type="nucleotide sequence ID" value="NZ_KB892384.1"/>
</dbReference>
<name>A0A0W0ZB87_9GAMM</name>
<dbReference type="PANTHER" id="PTHR10146:SF14">
    <property type="entry name" value="PYRIDOXAL PHOSPHATE HOMEOSTASIS PROTEIN"/>
    <property type="match status" value="1"/>
</dbReference>
<dbReference type="STRING" id="1122169.Lsha_0100"/>
<comment type="function">
    <text evidence="2">Pyridoxal 5'-phosphate (PLP)-binding protein, which is involved in PLP homeostasis.</text>
</comment>
<evidence type="ECO:0000313" key="6">
    <source>
        <dbReference type="EMBL" id="KTD66418.1"/>
    </source>
</evidence>
<organism evidence="6 7">
    <name type="scientific">Legionella shakespearei DSM 23087</name>
    <dbReference type="NCBI Taxonomy" id="1122169"/>
    <lineage>
        <taxon>Bacteria</taxon>
        <taxon>Pseudomonadati</taxon>
        <taxon>Pseudomonadota</taxon>
        <taxon>Gammaproteobacteria</taxon>
        <taxon>Legionellales</taxon>
        <taxon>Legionellaceae</taxon>
        <taxon>Legionella</taxon>
    </lineage>
</organism>
<reference evidence="6 7" key="1">
    <citation type="submission" date="2015-11" db="EMBL/GenBank/DDBJ databases">
        <title>Genomic analysis of 38 Legionella species identifies large and diverse effector repertoires.</title>
        <authorList>
            <person name="Burstein D."/>
            <person name="Amaro F."/>
            <person name="Zusman T."/>
            <person name="Lifshitz Z."/>
            <person name="Cohen O."/>
            <person name="Gilbert J.A."/>
            <person name="Pupko T."/>
            <person name="Shuman H.A."/>
            <person name="Segal G."/>
        </authorList>
    </citation>
    <scope>NUCLEOTIDE SEQUENCE [LARGE SCALE GENOMIC DNA]</scope>
    <source>
        <strain evidence="6 7">ATCC 49655</strain>
    </source>
</reference>
<dbReference type="Gene3D" id="3.20.20.10">
    <property type="entry name" value="Alanine racemase"/>
    <property type="match status" value="1"/>
</dbReference>
<comment type="similarity">
    <text evidence="2 4">Belongs to the pyridoxal phosphate-binding protein YggS/PROSC family.</text>
</comment>
<proteinExistence type="inferred from homology"/>
<dbReference type="GO" id="GO:0030170">
    <property type="term" value="F:pyridoxal phosphate binding"/>
    <property type="evidence" value="ECO:0007669"/>
    <property type="project" value="UniProtKB-UniRule"/>
</dbReference>
<dbReference type="InterPro" id="IPR029066">
    <property type="entry name" value="PLP-binding_barrel"/>
</dbReference>
<dbReference type="Proteomes" id="UP000054600">
    <property type="component" value="Unassembled WGS sequence"/>
</dbReference>
<dbReference type="AlphaFoldDB" id="A0A0W0ZB87"/>
<protein>
    <recommendedName>
        <fullName evidence="2">Pyridoxal phosphate homeostasis protein</fullName>
        <shortName evidence="2">PLP homeostasis protein</shortName>
    </recommendedName>
</protein>
<dbReference type="SUPFAM" id="SSF51419">
    <property type="entry name" value="PLP-binding barrel"/>
    <property type="match status" value="1"/>
</dbReference>
<feature type="modified residue" description="N6-(pyridoxal phosphate)lysine" evidence="2 3">
    <location>
        <position position="35"/>
    </location>
</feature>
<evidence type="ECO:0000256" key="1">
    <source>
        <dbReference type="ARBA" id="ARBA00022898"/>
    </source>
</evidence>
<evidence type="ECO:0000256" key="4">
    <source>
        <dbReference type="RuleBase" id="RU004514"/>
    </source>
</evidence>
<dbReference type="HAMAP" id="MF_02087">
    <property type="entry name" value="PLP_homeostasis"/>
    <property type="match status" value="1"/>
</dbReference>
<dbReference type="PATRIC" id="fig|1122169.6.peg.109"/>
<sequence length="231" mass="26129">MTISHNIKTIKELMTQAELNAHREPGSVLLLAVSKQQNAAAITEAFRNGINHFGENYYQEARDKQEQLKDLPVSWHFIGPIQSNKTKGIAQHFDWVHSINRLKIAQLLNEYRGSDTESLQVCIQVNLIEEENKSGIPVEETWELAAAIRQLPNLELRGLMTIPPPQKNPEEQYALLCALRELKDRLNQNLNLHMDTLSMGMSDDLIPAIKAGSTIVRIGRAIFGERRGKES</sequence>
<comment type="cofactor">
    <cofactor evidence="3">
        <name>pyridoxal 5'-phosphate</name>
        <dbReference type="ChEBI" id="CHEBI:597326"/>
    </cofactor>
</comment>
<dbReference type="InterPro" id="IPR011078">
    <property type="entry name" value="PyrdxlP_homeostasis"/>
</dbReference>
<comment type="caution">
    <text evidence="6">The sequence shown here is derived from an EMBL/GenBank/DDBJ whole genome shotgun (WGS) entry which is preliminary data.</text>
</comment>
<evidence type="ECO:0000313" key="7">
    <source>
        <dbReference type="Proteomes" id="UP000054600"/>
    </source>
</evidence>
<dbReference type="PIRSF" id="PIRSF004848">
    <property type="entry name" value="YBL036c_PLPDEIII"/>
    <property type="match status" value="1"/>
</dbReference>
<dbReference type="FunFam" id="3.20.20.10:FF:000018">
    <property type="entry name" value="Pyridoxal phosphate homeostasis protein"/>
    <property type="match status" value="1"/>
</dbReference>
<dbReference type="PROSITE" id="PS01211">
    <property type="entry name" value="UPF0001"/>
    <property type="match status" value="1"/>
</dbReference>
<feature type="domain" description="Alanine racemase N-terminal" evidence="5">
    <location>
        <begin position="5"/>
        <end position="225"/>
    </location>
</feature>
<accession>A0A0W0ZB87</accession>
<keyword evidence="1 2" id="KW-0663">Pyridoxal phosphate</keyword>
<dbReference type="OrthoDB" id="9804072at2"/>